<dbReference type="InterPro" id="IPR000748">
    <property type="entry name" value="PsdUridine_synth_RsuA/RluB/E/F"/>
</dbReference>
<evidence type="ECO:0000313" key="8">
    <source>
        <dbReference type="EMBL" id="KRN97025.1"/>
    </source>
</evidence>
<gene>
    <name evidence="7" type="primary">rluB</name>
    <name evidence="8" type="ORF">IV55_GL000902</name>
    <name evidence="7" type="ORF">LSI01_00960</name>
</gene>
<feature type="domain" description="RNA-binding S4" evidence="6">
    <location>
        <begin position="2"/>
        <end position="61"/>
    </location>
</feature>
<evidence type="ECO:0000256" key="5">
    <source>
        <dbReference type="RuleBase" id="RU003887"/>
    </source>
</evidence>
<protein>
    <recommendedName>
        <fullName evidence="5">Pseudouridine synthase</fullName>
        <ecNumber evidence="5">5.4.99.-</ecNumber>
    </recommendedName>
</protein>
<dbReference type="SMART" id="SM00363">
    <property type="entry name" value="S4"/>
    <property type="match status" value="1"/>
</dbReference>
<dbReference type="SUPFAM" id="SSF55120">
    <property type="entry name" value="Pseudouridine synthase"/>
    <property type="match status" value="1"/>
</dbReference>
<dbReference type="InterPro" id="IPR018496">
    <property type="entry name" value="PsdUridine_synth_RsuA/RluB_CS"/>
</dbReference>
<evidence type="ECO:0000256" key="2">
    <source>
        <dbReference type="ARBA" id="ARBA00022884"/>
    </source>
</evidence>
<reference evidence="8 9" key="1">
    <citation type="journal article" date="2015" name="Genome Announc.">
        <title>Expanding the biotechnology potential of lactobacilli through comparative genomics of 213 strains and associated genera.</title>
        <authorList>
            <person name="Sun Z."/>
            <person name="Harris H.M."/>
            <person name="McCann A."/>
            <person name="Guo C."/>
            <person name="Argimon S."/>
            <person name="Zhang W."/>
            <person name="Yang X."/>
            <person name="Jeffery I.B."/>
            <person name="Cooney J.C."/>
            <person name="Kagawa T.F."/>
            <person name="Liu W."/>
            <person name="Song Y."/>
            <person name="Salvetti E."/>
            <person name="Wrobel A."/>
            <person name="Rasinkangas P."/>
            <person name="Parkhill J."/>
            <person name="Rea M.C."/>
            <person name="O'Sullivan O."/>
            <person name="Ritari J."/>
            <person name="Douillard F.P."/>
            <person name="Paul Ross R."/>
            <person name="Yang R."/>
            <person name="Briner A.E."/>
            <person name="Felis G.E."/>
            <person name="de Vos W.M."/>
            <person name="Barrangou R."/>
            <person name="Klaenhammer T.R."/>
            <person name="Caufield P.W."/>
            <person name="Cui Y."/>
            <person name="Zhang H."/>
            <person name="O'Toole P.W."/>
        </authorList>
    </citation>
    <scope>NUCLEOTIDE SEQUENCE [LARGE SCALE GENOMIC DNA]</scope>
    <source>
        <strain evidence="8 9">DSM 22696</strain>
    </source>
</reference>
<comment type="similarity">
    <text evidence="1 5">Belongs to the pseudouridine synthase RsuA family.</text>
</comment>
<dbReference type="CDD" id="cd02870">
    <property type="entry name" value="PseudoU_synth_RsuA_like"/>
    <property type="match status" value="1"/>
</dbReference>
<dbReference type="InterPro" id="IPR006145">
    <property type="entry name" value="PsdUridine_synth_RsuA/RluA"/>
</dbReference>
<dbReference type="InterPro" id="IPR036986">
    <property type="entry name" value="S4_RNA-bd_sf"/>
</dbReference>
<dbReference type="EMBL" id="JQCB01000002">
    <property type="protein sequence ID" value="KRN97025.1"/>
    <property type="molecule type" value="Genomic_DNA"/>
</dbReference>
<accession>A0A0R2L6D2</accession>
<dbReference type="FunFam" id="3.30.70.580:FF:000005">
    <property type="entry name" value="Pseudouridine synthase"/>
    <property type="match status" value="1"/>
</dbReference>
<dbReference type="PATRIC" id="fig|348151.3.peg.927"/>
<dbReference type="CDD" id="cd00165">
    <property type="entry name" value="S4"/>
    <property type="match status" value="1"/>
</dbReference>
<comment type="caution">
    <text evidence="8">The sequence shown here is derived from an EMBL/GenBank/DDBJ whole genome shotgun (WGS) entry which is preliminary data.</text>
</comment>
<dbReference type="EC" id="5.4.99.-" evidence="5"/>
<dbReference type="PROSITE" id="PS50889">
    <property type="entry name" value="S4"/>
    <property type="match status" value="1"/>
</dbReference>
<proteinExistence type="inferred from homology"/>
<dbReference type="InterPro" id="IPR002942">
    <property type="entry name" value="S4_RNA-bd"/>
</dbReference>
<dbReference type="Proteomes" id="UP000051139">
    <property type="component" value="Unassembled WGS sequence"/>
</dbReference>
<dbReference type="Gene3D" id="3.10.290.10">
    <property type="entry name" value="RNA-binding S4 domain"/>
    <property type="match status" value="1"/>
</dbReference>
<dbReference type="FunFam" id="3.30.70.1560:FF:000001">
    <property type="entry name" value="Pseudouridine synthase"/>
    <property type="match status" value="1"/>
</dbReference>
<dbReference type="GO" id="GO:0000455">
    <property type="term" value="P:enzyme-directed rRNA pseudouridine synthesis"/>
    <property type="evidence" value="ECO:0007669"/>
    <property type="project" value="UniProtKB-ARBA"/>
</dbReference>
<dbReference type="STRING" id="348151.IV55_GL000902"/>
<dbReference type="EMBL" id="BJUD01000001">
    <property type="protein sequence ID" value="GEK27785.1"/>
    <property type="molecule type" value="Genomic_DNA"/>
</dbReference>
<dbReference type="Pfam" id="PF01479">
    <property type="entry name" value="S4"/>
    <property type="match status" value="1"/>
</dbReference>
<dbReference type="InterPro" id="IPR042092">
    <property type="entry name" value="PsdUridine_s_RsuA/RluB/E/F_cat"/>
</dbReference>
<dbReference type="SUPFAM" id="SSF55174">
    <property type="entry name" value="Alpha-L RNA-binding motif"/>
    <property type="match status" value="1"/>
</dbReference>
<organism evidence="8 9">
    <name type="scientific">Furfurilactobacillus siliginis</name>
    <dbReference type="NCBI Taxonomy" id="348151"/>
    <lineage>
        <taxon>Bacteria</taxon>
        <taxon>Bacillati</taxon>
        <taxon>Bacillota</taxon>
        <taxon>Bacilli</taxon>
        <taxon>Lactobacillales</taxon>
        <taxon>Lactobacillaceae</taxon>
        <taxon>Furfurilactobacillus</taxon>
    </lineage>
</organism>
<dbReference type="PANTHER" id="PTHR47683">
    <property type="entry name" value="PSEUDOURIDINE SYNTHASE FAMILY PROTEIN-RELATED"/>
    <property type="match status" value="1"/>
</dbReference>
<dbReference type="OrthoDB" id="9807213at2"/>
<evidence type="ECO:0000313" key="7">
    <source>
        <dbReference type="EMBL" id="GEK27785.1"/>
    </source>
</evidence>
<dbReference type="InterPro" id="IPR020094">
    <property type="entry name" value="TruA/RsuA/RluB/E/F_N"/>
</dbReference>
<keyword evidence="3 5" id="KW-0413">Isomerase</keyword>
<dbReference type="FunFam" id="3.10.290.10:FF:000003">
    <property type="entry name" value="Pseudouridine synthase"/>
    <property type="match status" value="1"/>
</dbReference>
<dbReference type="Gene3D" id="3.30.70.580">
    <property type="entry name" value="Pseudouridine synthase I, catalytic domain, N-terminal subdomain"/>
    <property type="match status" value="1"/>
</dbReference>
<dbReference type="GO" id="GO:0120159">
    <property type="term" value="F:rRNA pseudouridine synthase activity"/>
    <property type="evidence" value="ECO:0007669"/>
    <property type="project" value="UniProtKB-ARBA"/>
</dbReference>
<dbReference type="InterPro" id="IPR050343">
    <property type="entry name" value="RsuA_PseudoU_synthase"/>
</dbReference>
<dbReference type="GO" id="GO:0005829">
    <property type="term" value="C:cytosol"/>
    <property type="evidence" value="ECO:0007669"/>
    <property type="project" value="UniProtKB-ARBA"/>
</dbReference>
<evidence type="ECO:0000259" key="6">
    <source>
        <dbReference type="SMART" id="SM00363"/>
    </source>
</evidence>
<keyword evidence="9" id="KW-1185">Reference proteome</keyword>
<dbReference type="Gene3D" id="3.30.70.1560">
    <property type="entry name" value="Alpha-L RNA-binding motif"/>
    <property type="match status" value="1"/>
</dbReference>
<evidence type="ECO:0000313" key="10">
    <source>
        <dbReference type="Proteomes" id="UP000321429"/>
    </source>
</evidence>
<evidence type="ECO:0000256" key="4">
    <source>
        <dbReference type="PROSITE-ProRule" id="PRU00182"/>
    </source>
</evidence>
<dbReference type="NCBIfam" id="TIGR00093">
    <property type="entry name" value="pseudouridine synthase"/>
    <property type="match status" value="1"/>
</dbReference>
<dbReference type="Pfam" id="PF00849">
    <property type="entry name" value="PseudoU_synth_2"/>
    <property type="match status" value="1"/>
</dbReference>
<dbReference type="Proteomes" id="UP000321429">
    <property type="component" value="Unassembled WGS sequence"/>
</dbReference>
<dbReference type="AlphaFoldDB" id="A0A0R2L6D2"/>
<dbReference type="GO" id="GO:0003723">
    <property type="term" value="F:RNA binding"/>
    <property type="evidence" value="ECO:0007669"/>
    <property type="project" value="UniProtKB-KW"/>
</dbReference>
<dbReference type="InterPro" id="IPR020103">
    <property type="entry name" value="PsdUridine_synth_cat_dom_sf"/>
</dbReference>
<evidence type="ECO:0000256" key="1">
    <source>
        <dbReference type="ARBA" id="ARBA00008348"/>
    </source>
</evidence>
<keyword evidence="2 4" id="KW-0694">RNA-binding</keyword>
<sequence>MERLQKVMAQAGVASRRKSEELITTGHVQVNGEVVKELGTKVDQNDAIQVDGASIMRENYVYYLLYKPRGVVSTAHDDKGRKTVVDLLQDVDERIYPVGRLDYDTSGLLLMTNDGTLANQLMHPKYKIDKTYVAKVKGIPTNEALEQLRHGLLVDGHKTAPAKTKVISTEHRRNTAIVQLTIHEGHNHQVKNMLAAIGVPVEKLRRDSYGPLTLDGMTSGDYRELKPAELATLREAIAQQGTNKRSRTRSHHRSK</sequence>
<dbReference type="RefSeq" id="WP_057808986.1">
    <property type="nucleotide sequence ID" value="NZ_BJUD01000001.1"/>
</dbReference>
<dbReference type="PROSITE" id="PS01149">
    <property type="entry name" value="PSI_RSU"/>
    <property type="match status" value="1"/>
</dbReference>
<dbReference type="PANTHER" id="PTHR47683:SF2">
    <property type="entry name" value="RNA-BINDING S4 DOMAIN-CONTAINING PROTEIN"/>
    <property type="match status" value="1"/>
</dbReference>
<name>A0A0R2L6D2_9LACO</name>
<evidence type="ECO:0000256" key="3">
    <source>
        <dbReference type="ARBA" id="ARBA00023235"/>
    </source>
</evidence>
<reference evidence="7 10" key="2">
    <citation type="submission" date="2019-07" db="EMBL/GenBank/DDBJ databases">
        <title>Whole genome shotgun sequence of Lactobacillus siliginis NBRC 101315.</title>
        <authorList>
            <person name="Hosoyama A."/>
            <person name="Uohara A."/>
            <person name="Ohji S."/>
            <person name="Ichikawa N."/>
        </authorList>
    </citation>
    <scope>NUCLEOTIDE SEQUENCE [LARGE SCALE GENOMIC DNA]</scope>
    <source>
        <strain evidence="7 10">NBRC 101315</strain>
    </source>
</reference>
<evidence type="ECO:0000313" key="9">
    <source>
        <dbReference type="Proteomes" id="UP000051139"/>
    </source>
</evidence>